<dbReference type="EMBL" id="JBFOLK010000005">
    <property type="protein sequence ID" value="KAL2512794.1"/>
    <property type="molecule type" value="Genomic_DNA"/>
</dbReference>
<evidence type="ECO:0000313" key="2">
    <source>
        <dbReference type="EMBL" id="KAL2512794.1"/>
    </source>
</evidence>
<dbReference type="AlphaFoldDB" id="A0ABD1TJ90"/>
<proteinExistence type="predicted"/>
<evidence type="ECO:0000313" key="3">
    <source>
        <dbReference type="Proteomes" id="UP001604336"/>
    </source>
</evidence>
<dbReference type="Proteomes" id="UP001604336">
    <property type="component" value="Unassembled WGS sequence"/>
</dbReference>
<comment type="caution">
    <text evidence="2">The sequence shown here is derived from an EMBL/GenBank/DDBJ whole genome shotgun (WGS) entry which is preliminary data.</text>
</comment>
<accession>A0ABD1TJ90</accession>
<feature type="region of interest" description="Disordered" evidence="1">
    <location>
        <begin position="88"/>
        <end position="114"/>
    </location>
</feature>
<protein>
    <submittedName>
        <fullName evidence="2">Uncharacterized protein</fullName>
    </submittedName>
</protein>
<organism evidence="2 3">
    <name type="scientific">Abeliophyllum distichum</name>
    <dbReference type="NCBI Taxonomy" id="126358"/>
    <lineage>
        <taxon>Eukaryota</taxon>
        <taxon>Viridiplantae</taxon>
        <taxon>Streptophyta</taxon>
        <taxon>Embryophyta</taxon>
        <taxon>Tracheophyta</taxon>
        <taxon>Spermatophyta</taxon>
        <taxon>Magnoliopsida</taxon>
        <taxon>eudicotyledons</taxon>
        <taxon>Gunneridae</taxon>
        <taxon>Pentapetalae</taxon>
        <taxon>asterids</taxon>
        <taxon>lamiids</taxon>
        <taxon>Lamiales</taxon>
        <taxon>Oleaceae</taxon>
        <taxon>Forsythieae</taxon>
        <taxon>Abeliophyllum</taxon>
    </lineage>
</organism>
<evidence type="ECO:0000256" key="1">
    <source>
        <dbReference type="SAM" id="MobiDB-lite"/>
    </source>
</evidence>
<reference evidence="3" key="1">
    <citation type="submission" date="2024-07" db="EMBL/GenBank/DDBJ databases">
        <title>Two chromosome-level genome assemblies of Korean endemic species Abeliophyllum distichum and Forsythia ovata (Oleaceae).</title>
        <authorList>
            <person name="Jang H."/>
        </authorList>
    </citation>
    <scope>NUCLEOTIDE SEQUENCE [LARGE SCALE GENOMIC DNA]</scope>
</reference>
<gene>
    <name evidence="2" type="ORF">Adt_18394</name>
</gene>
<feature type="compositionally biased region" description="Polar residues" evidence="1">
    <location>
        <begin position="103"/>
        <end position="112"/>
    </location>
</feature>
<name>A0ABD1TJ90_9LAMI</name>
<sequence>MQQVKPLSKLPGQFNQNVAQPTPWEEAIQKLTKATQAALEHQNHTIAEFKNEVRASQNLQAQSISNLENMMGQLASSVQQLATNIEKGKFPSQPFPNPKGVHNTGTDSSYQQEKAKSIITLRRGKLVDNQVEVSKRNTSQPVPPGNAPTDDSVQEAPKNNNVPSYIPKAPFPQRLTKVKQSSSINDIMEIFKQDDEDVAEVDMIETLVDDSFVATNCDNALNMCLTHFGSYFEVDSAIDEVNVLLESAPVMDTIKWKRKIEPLPTTEEKNIPSVQPPPKIELKELQDTLKYAFLGETDTLPVDEEFEIFVVEFKQNAALKSYFHEEYKFKFLRINDKWCKITRCKQSRSSNALFKVP</sequence>
<keyword evidence="3" id="KW-1185">Reference proteome</keyword>
<feature type="region of interest" description="Disordered" evidence="1">
    <location>
        <begin position="132"/>
        <end position="169"/>
    </location>
</feature>